<reference evidence="2" key="2">
    <citation type="journal article" date="2024" name="Plant">
        <title>Genomic evolution and insights into agronomic trait innovations of Sesamum species.</title>
        <authorList>
            <person name="Miao H."/>
            <person name="Wang L."/>
            <person name="Qu L."/>
            <person name="Liu H."/>
            <person name="Sun Y."/>
            <person name="Le M."/>
            <person name="Wang Q."/>
            <person name="Wei S."/>
            <person name="Zheng Y."/>
            <person name="Lin W."/>
            <person name="Duan Y."/>
            <person name="Cao H."/>
            <person name="Xiong S."/>
            <person name="Wang X."/>
            <person name="Wei L."/>
            <person name="Li C."/>
            <person name="Ma Q."/>
            <person name="Ju M."/>
            <person name="Zhao R."/>
            <person name="Li G."/>
            <person name="Mu C."/>
            <person name="Tian Q."/>
            <person name="Mei H."/>
            <person name="Zhang T."/>
            <person name="Gao T."/>
            <person name="Zhang H."/>
        </authorList>
    </citation>
    <scope>NUCLEOTIDE SEQUENCE</scope>
    <source>
        <strain evidence="2">KEN1</strain>
    </source>
</reference>
<gene>
    <name evidence="2" type="ORF">Slati_2648200</name>
</gene>
<name>A0AAW2VW43_9LAMI</name>
<proteinExistence type="predicted"/>
<protein>
    <recommendedName>
        <fullName evidence="1">DUF8040 domain-containing protein</fullName>
    </recommendedName>
</protein>
<dbReference type="InterPro" id="IPR045249">
    <property type="entry name" value="HARBI1-like"/>
</dbReference>
<reference evidence="2" key="1">
    <citation type="submission" date="2020-06" db="EMBL/GenBank/DDBJ databases">
        <authorList>
            <person name="Li T."/>
            <person name="Hu X."/>
            <person name="Zhang T."/>
            <person name="Song X."/>
            <person name="Zhang H."/>
            <person name="Dai N."/>
            <person name="Sheng W."/>
            <person name="Hou X."/>
            <person name="Wei L."/>
        </authorList>
    </citation>
    <scope>NUCLEOTIDE SEQUENCE</scope>
    <source>
        <strain evidence="2">KEN1</strain>
        <tissue evidence="2">Leaf</tissue>
    </source>
</reference>
<dbReference type="EMBL" id="JACGWN010000009">
    <property type="protein sequence ID" value="KAL0433139.1"/>
    <property type="molecule type" value="Genomic_DNA"/>
</dbReference>
<dbReference type="PANTHER" id="PTHR22930">
    <property type="match status" value="1"/>
</dbReference>
<organism evidence="2">
    <name type="scientific">Sesamum latifolium</name>
    <dbReference type="NCBI Taxonomy" id="2727402"/>
    <lineage>
        <taxon>Eukaryota</taxon>
        <taxon>Viridiplantae</taxon>
        <taxon>Streptophyta</taxon>
        <taxon>Embryophyta</taxon>
        <taxon>Tracheophyta</taxon>
        <taxon>Spermatophyta</taxon>
        <taxon>Magnoliopsida</taxon>
        <taxon>eudicotyledons</taxon>
        <taxon>Gunneridae</taxon>
        <taxon>Pentapetalae</taxon>
        <taxon>asterids</taxon>
        <taxon>lamiids</taxon>
        <taxon>Lamiales</taxon>
        <taxon>Pedaliaceae</taxon>
        <taxon>Sesamum</taxon>
    </lineage>
</organism>
<dbReference type="Pfam" id="PF26138">
    <property type="entry name" value="DUF8040"/>
    <property type="match status" value="1"/>
</dbReference>
<dbReference type="PANTHER" id="PTHR22930:SF293">
    <property type="entry name" value="PROTEIN ALP1-LIKE"/>
    <property type="match status" value="1"/>
</dbReference>
<sequence length="310" mass="36488">MGFAERLEFFVEIQEFITDSLRMLVLLYRYYRYRRAQLRVNRPRRLLKYSLRNRVPQQMIIMRRLTKINDVSCLDNLRTRNAFGRLCHILHEMGCLRDSKHVSVHEQVVMFLSVLAHNKKNRTVKYDFNGSGRTVNRYFHKVLNVVLHLHPLLLAKPTPVRSNSNCSRWRWFEGCLGALDETYIDVRVRTNDKARYRTRKGSIAVNVLGVCDRDLNFIYVLSGWECSAADSRVLRDAMNRDNSLKISKGCYYLYDNGQAMPIGPFENMVVENVSSSDRDNIEYLISVDANPAWTTWRDELARLMYNAWRS</sequence>
<dbReference type="AlphaFoldDB" id="A0AAW2VW43"/>
<comment type="caution">
    <text evidence="2">The sequence shown here is derived from an EMBL/GenBank/DDBJ whole genome shotgun (WGS) entry which is preliminary data.</text>
</comment>
<evidence type="ECO:0000259" key="1">
    <source>
        <dbReference type="Pfam" id="PF26138"/>
    </source>
</evidence>
<feature type="domain" description="DUF8040" evidence="1">
    <location>
        <begin position="64"/>
        <end position="147"/>
    </location>
</feature>
<evidence type="ECO:0000313" key="2">
    <source>
        <dbReference type="EMBL" id="KAL0433139.1"/>
    </source>
</evidence>
<accession>A0AAW2VW43</accession>
<dbReference type="InterPro" id="IPR058353">
    <property type="entry name" value="DUF8040"/>
</dbReference>